<evidence type="ECO:0000256" key="9">
    <source>
        <dbReference type="HAMAP-Rule" id="MF_00049"/>
    </source>
</evidence>
<evidence type="ECO:0000256" key="8">
    <source>
        <dbReference type="ARBA" id="ARBA00047469"/>
    </source>
</evidence>
<dbReference type="RefSeq" id="WP_144071354.1">
    <property type="nucleotide sequence ID" value="NZ_VJZR01000005.1"/>
</dbReference>
<evidence type="ECO:0000259" key="12">
    <source>
        <dbReference type="Pfam" id="PF08264"/>
    </source>
</evidence>
<organism evidence="14 15">
    <name type="scientific">Flavobacterium franklandianum</name>
    <dbReference type="NCBI Taxonomy" id="2594430"/>
    <lineage>
        <taxon>Bacteria</taxon>
        <taxon>Pseudomonadati</taxon>
        <taxon>Bacteroidota</taxon>
        <taxon>Flavobacteriia</taxon>
        <taxon>Flavobacteriales</taxon>
        <taxon>Flavobacteriaceae</taxon>
        <taxon>Flavobacterium</taxon>
    </lineage>
</organism>
<keyword evidence="5 9" id="KW-0067">ATP-binding</keyword>
<evidence type="ECO:0000256" key="2">
    <source>
        <dbReference type="ARBA" id="ARBA00022490"/>
    </source>
</evidence>
<dbReference type="PROSITE" id="PS00178">
    <property type="entry name" value="AA_TRNA_LIGASE_I"/>
    <property type="match status" value="1"/>
</dbReference>
<dbReference type="Gene3D" id="1.10.730.10">
    <property type="entry name" value="Isoleucyl-tRNA Synthetase, Domain 1"/>
    <property type="match status" value="2"/>
</dbReference>
<evidence type="ECO:0000256" key="7">
    <source>
        <dbReference type="ARBA" id="ARBA00023146"/>
    </source>
</evidence>
<dbReference type="GO" id="GO:0002161">
    <property type="term" value="F:aminoacyl-tRNA deacylase activity"/>
    <property type="evidence" value="ECO:0007669"/>
    <property type="project" value="InterPro"/>
</dbReference>
<keyword evidence="6 9" id="KW-0648">Protein biosynthesis</keyword>
<evidence type="ECO:0000256" key="3">
    <source>
        <dbReference type="ARBA" id="ARBA00022598"/>
    </source>
</evidence>
<dbReference type="InterPro" id="IPR014729">
    <property type="entry name" value="Rossmann-like_a/b/a_fold"/>
</dbReference>
<dbReference type="SUPFAM" id="SSF52374">
    <property type="entry name" value="Nucleotidylyl transferase"/>
    <property type="match status" value="1"/>
</dbReference>
<feature type="domain" description="Aminoacyl-tRNA synthetase class Ia" evidence="11">
    <location>
        <begin position="797"/>
        <end position="826"/>
    </location>
</feature>
<dbReference type="InterPro" id="IPR013155">
    <property type="entry name" value="M/V/L/I-tRNA-synth_anticd-bd"/>
</dbReference>
<dbReference type="FunFam" id="3.40.50.620:FF:000060">
    <property type="entry name" value="Leucine--tRNA ligase"/>
    <property type="match status" value="1"/>
</dbReference>
<dbReference type="InterPro" id="IPR025709">
    <property type="entry name" value="Leu_tRNA-synth_edit"/>
</dbReference>
<dbReference type="InterPro" id="IPR001412">
    <property type="entry name" value="aa-tRNA-synth_I_CS"/>
</dbReference>
<dbReference type="PRINTS" id="PR00985">
    <property type="entry name" value="TRNASYNTHLEU"/>
</dbReference>
<dbReference type="HAMAP" id="MF_00049_B">
    <property type="entry name" value="Leu_tRNA_synth_B"/>
    <property type="match status" value="1"/>
</dbReference>
<keyword evidence="7 9" id="KW-0030">Aminoacyl-tRNA synthetase</keyword>
<dbReference type="OrthoDB" id="9810365at2"/>
<protein>
    <recommendedName>
        <fullName evidence="9">Leucine--tRNA ligase</fullName>
        <ecNumber evidence="9">6.1.1.4</ecNumber>
    </recommendedName>
    <alternativeName>
        <fullName evidence="9">Leucyl-tRNA synthetase</fullName>
        <shortName evidence="9">LeuRS</shortName>
    </alternativeName>
</protein>
<dbReference type="AlphaFoldDB" id="A0A553CL32"/>
<dbReference type="GO" id="GO:0004823">
    <property type="term" value="F:leucine-tRNA ligase activity"/>
    <property type="evidence" value="ECO:0007669"/>
    <property type="project" value="UniProtKB-UniRule"/>
</dbReference>
<dbReference type="SUPFAM" id="SSF47323">
    <property type="entry name" value="Anticodon-binding domain of a subclass of class I aminoacyl-tRNA synthetases"/>
    <property type="match status" value="1"/>
</dbReference>
<dbReference type="EC" id="6.1.1.4" evidence="9"/>
<dbReference type="Pfam" id="PF00133">
    <property type="entry name" value="tRNA-synt_1"/>
    <property type="match status" value="2"/>
</dbReference>
<dbReference type="Pfam" id="PF08264">
    <property type="entry name" value="Anticodon_1"/>
    <property type="match status" value="1"/>
</dbReference>
<dbReference type="FunFam" id="3.40.50.620:FF:000056">
    <property type="entry name" value="Leucine--tRNA ligase"/>
    <property type="match status" value="1"/>
</dbReference>
<evidence type="ECO:0000313" key="15">
    <source>
        <dbReference type="Proteomes" id="UP000318585"/>
    </source>
</evidence>
<evidence type="ECO:0000313" key="14">
    <source>
        <dbReference type="EMBL" id="TRX21232.1"/>
    </source>
</evidence>
<dbReference type="InterPro" id="IPR002300">
    <property type="entry name" value="aa-tRNA-synth_Ia"/>
</dbReference>
<dbReference type="Pfam" id="PF13603">
    <property type="entry name" value="tRNA-synt_1_2"/>
    <property type="match status" value="1"/>
</dbReference>
<keyword evidence="15" id="KW-1185">Reference proteome</keyword>
<reference evidence="14 15" key="1">
    <citation type="submission" date="2019-07" db="EMBL/GenBank/DDBJ databases">
        <title>Novel species of Flavobacterium.</title>
        <authorList>
            <person name="Liu Q."/>
            <person name="Xin Y.-H."/>
        </authorList>
    </citation>
    <scope>NUCLEOTIDE SEQUENCE [LARGE SCALE GENOMIC DNA]</scope>
    <source>
        <strain evidence="14 15">LB3P56</strain>
    </source>
</reference>
<comment type="caution">
    <text evidence="14">The sequence shown here is derived from an EMBL/GenBank/DDBJ whole genome shotgun (WGS) entry which is preliminary data.</text>
</comment>
<dbReference type="Proteomes" id="UP000318585">
    <property type="component" value="Unassembled WGS sequence"/>
</dbReference>
<dbReference type="EMBL" id="VJZR01000005">
    <property type="protein sequence ID" value="TRX21232.1"/>
    <property type="molecule type" value="Genomic_DNA"/>
</dbReference>
<evidence type="ECO:0000259" key="13">
    <source>
        <dbReference type="Pfam" id="PF13603"/>
    </source>
</evidence>
<dbReference type="Gene3D" id="3.40.50.620">
    <property type="entry name" value="HUPs"/>
    <property type="match status" value="3"/>
</dbReference>
<keyword evidence="2 9" id="KW-0963">Cytoplasm</keyword>
<proteinExistence type="inferred from homology"/>
<dbReference type="FunFam" id="1.10.730.10:FF:000011">
    <property type="entry name" value="Leucine--tRNA ligase chloroplastic/mitochondrial"/>
    <property type="match status" value="1"/>
</dbReference>
<comment type="catalytic activity">
    <reaction evidence="8 9">
        <text>tRNA(Leu) + L-leucine + ATP = L-leucyl-tRNA(Leu) + AMP + diphosphate</text>
        <dbReference type="Rhea" id="RHEA:11688"/>
        <dbReference type="Rhea" id="RHEA-COMP:9613"/>
        <dbReference type="Rhea" id="RHEA-COMP:9622"/>
        <dbReference type="ChEBI" id="CHEBI:30616"/>
        <dbReference type="ChEBI" id="CHEBI:33019"/>
        <dbReference type="ChEBI" id="CHEBI:57427"/>
        <dbReference type="ChEBI" id="CHEBI:78442"/>
        <dbReference type="ChEBI" id="CHEBI:78494"/>
        <dbReference type="ChEBI" id="CHEBI:456215"/>
        <dbReference type="EC" id="6.1.1.4"/>
    </reaction>
</comment>
<dbReference type="PANTHER" id="PTHR43740">
    <property type="entry name" value="LEUCYL-TRNA SYNTHETASE"/>
    <property type="match status" value="1"/>
</dbReference>
<evidence type="ECO:0000256" key="6">
    <source>
        <dbReference type="ARBA" id="ARBA00022917"/>
    </source>
</evidence>
<comment type="similarity">
    <text evidence="1 9 10">Belongs to the class-I aminoacyl-tRNA synthetase family.</text>
</comment>
<evidence type="ECO:0000256" key="1">
    <source>
        <dbReference type="ARBA" id="ARBA00005594"/>
    </source>
</evidence>
<feature type="domain" description="Aminoacyl-tRNA synthetase class Ia" evidence="11">
    <location>
        <begin position="12"/>
        <end position="165"/>
    </location>
</feature>
<dbReference type="InterPro" id="IPR002302">
    <property type="entry name" value="Leu-tRNA-ligase"/>
</dbReference>
<dbReference type="InterPro" id="IPR009008">
    <property type="entry name" value="Val/Leu/Ile-tRNA-synth_edit"/>
</dbReference>
<accession>A0A553CL32</accession>
<keyword evidence="3 9" id="KW-0436">Ligase</keyword>
<dbReference type="GO" id="GO:0005524">
    <property type="term" value="F:ATP binding"/>
    <property type="evidence" value="ECO:0007669"/>
    <property type="project" value="UniProtKB-UniRule"/>
</dbReference>
<dbReference type="SUPFAM" id="SSF50677">
    <property type="entry name" value="ValRS/IleRS/LeuRS editing domain"/>
    <property type="match status" value="1"/>
</dbReference>
<dbReference type="PANTHER" id="PTHR43740:SF2">
    <property type="entry name" value="LEUCINE--TRNA LIGASE, MITOCHONDRIAL"/>
    <property type="match status" value="1"/>
</dbReference>
<evidence type="ECO:0000259" key="11">
    <source>
        <dbReference type="Pfam" id="PF00133"/>
    </source>
</evidence>
<comment type="caution">
    <text evidence="9">Lacks conserved residue(s) required for the propagation of feature annotation.</text>
</comment>
<feature type="domain" description="Leucyl-tRNA synthetase editing" evidence="13">
    <location>
        <begin position="298"/>
        <end position="494"/>
    </location>
</feature>
<name>A0A553CL32_9FLAO</name>
<sequence>MKYNPNEIEAKWQKHWADNQTFAAENNSETRGEAELSVAKPKYYVLDMFPYPSGAGLHVGHPLGYIASDVYSRYKRHRGFNVLHPMGYDSFGLPAEQYAIQTGQRPEDTTSVNIDGGVDKEGNKIAGYHKQLDKIGFSFDWSREVRTSNPDYYKHTQWIFIQLFNSWYNKNTDKAEDISTLVAIFASEGNANVKAVCDDNIRTFSSNEWNAFSSEDQQKILLQYRLTYLAETEVNWCPGLGTVLANDEIVNGVSERGGFPVIRKKMTQWSMRISAYAERLLQGLNDIDWSESIKESQRNWIGKSVGAMVSFKVSSQQSEVGSEPQYIDVFTTRPDTIFGVTFMTLAPEHPLVQEITTADNLEKVNDYIFASSKRSERERMADVKTISGIFTGAYAEHPFTKEAIPVWIGDYVLAGYGTGAVMAVPCGDERDYAFANFFKGNPETSGGMQVIKNIFDKDISESAFGAKEGFQLVDSDFLNGLGYKEGTMKVIAELEKINQGKGKINYRLRDAVFSRQRYWGEPFPVYYVNGLPQMIDAKHLPIVLPEVEKYLPTEDGQPPLGNALVWAWDSIQCSVVSVQLIDNLTIFPLELNTMPGWAGSSWYWMRYMDAHNDGEFASKDALKYWESVDLYIGGSEHATGHLLYSRFWNKFLKDKGFAPTEEPFKKLINQGMILGMSAFVYILNQNILLKNSSEGLKSFKVKNTNYIFSKTKYLEFLKSGNNEIIEKILKNFDKAEIDVNWLNSENPFIIKHVDISLINDVTNELDIQAFKNHSLYSDYKDAEFITEENGKYIVGREIEKMSKSKYNVVTPDDICNEYGADTLRLYEMFLGPLEQAKPWNTAGISGVFGFLKKLWRLYFDENGLIVTNDEPTKDNLKSLHKTIKKVAEDIEGFSFNTSVSQFMICVNELSTQNCHSRAILEPLTILISPYAPHIAEELWSQLGNSGSISTVAFPTLDEKHLVESEKEYPVSFNGKMRFTMVLPLDLTKEQIEEIVMKDERTIKQLDGKTPNKVIIVPGKIINLVG</sequence>
<dbReference type="GO" id="GO:0005829">
    <property type="term" value="C:cytosol"/>
    <property type="evidence" value="ECO:0007669"/>
    <property type="project" value="TreeGrafter"/>
</dbReference>
<evidence type="ECO:0000256" key="5">
    <source>
        <dbReference type="ARBA" id="ARBA00022840"/>
    </source>
</evidence>
<feature type="binding site" evidence="9">
    <location>
        <position position="803"/>
    </location>
    <ligand>
        <name>ATP</name>
        <dbReference type="ChEBI" id="CHEBI:30616"/>
    </ligand>
</feature>
<evidence type="ECO:0000256" key="10">
    <source>
        <dbReference type="RuleBase" id="RU363035"/>
    </source>
</evidence>
<feature type="short sequence motif" description="'KMSKS' region" evidence="9">
    <location>
        <begin position="800"/>
        <end position="804"/>
    </location>
</feature>
<comment type="subcellular location">
    <subcellularLocation>
        <location evidence="9">Cytoplasm</location>
    </subcellularLocation>
</comment>
<dbReference type="GO" id="GO:0006429">
    <property type="term" value="P:leucyl-tRNA aminoacylation"/>
    <property type="evidence" value="ECO:0007669"/>
    <property type="project" value="UniProtKB-UniRule"/>
</dbReference>
<dbReference type="CDD" id="cd07958">
    <property type="entry name" value="Anticodon_Ia_Leu_BEm"/>
    <property type="match status" value="1"/>
</dbReference>
<dbReference type="Gene3D" id="3.90.740.10">
    <property type="entry name" value="Valyl/Leucyl/Isoleucyl-tRNA synthetase, editing domain"/>
    <property type="match status" value="1"/>
</dbReference>
<dbReference type="InterPro" id="IPR009080">
    <property type="entry name" value="tRNAsynth_Ia_anticodon-bd"/>
</dbReference>
<feature type="domain" description="Methionyl/Valyl/Leucyl/Isoleucyl-tRNA synthetase anticodon-binding" evidence="12">
    <location>
        <begin position="876"/>
        <end position="988"/>
    </location>
</feature>
<keyword evidence="4 9" id="KW-0547">Nucleotide-binding</keyword>
<gene>
    <name evidence="9" type="primary">leuS</name>
    <name evidence="14" type="ORF">FNW17_07715</name>
</gene>
<evidence type="ECO:0000256" key="4">
    <source>
        <dbReference type="ARBA" id="ARBA00022741"/>
    </source>
</evidence>